<evidence type="ECO:0000256" key="6">
    <source>
        <dbReference type="ARBA" id="ARBA00022741"/>
    </source>
</evidence>
<name>A0A178ET13_TRIRU</name>
<evidence type="ECO:0000259" key="18">
    <source>
        <dbReference type="PROSITE" id="PS50939"/>
    </source>
</evidence>
<evidence type="ECO:0000256" key="4">
    <source>
        <dbReference type="ARBA" id="ARBA00022598"/>
    </source>
</evidence>
<keyword evidence="7" id="KW-0067">ATP-binding</keyword>
<dbReference type="AlphaFoldDB" id="A0A178ET13"/>
<evidence type="ECO:0000256" key="5">
    <source>
        <dbReference type="ARBA" id="ARBA00022692"/>
    </source>
</evidence>
<dbReference type="InterPro" id="IPR015866">
    <property type="entry name" value="Ser-tRNA-synth_1_N"/>
</dbReference>
<dbReference type="GO" id="GO:0004828">
    <property type="term" value="F:serine-tRNA ligase activity"/>
    <property type="evidence" value="ECO:0007669"/>
    <property type="project" value="UniProtKB-EC"/>
</dbReference>
<evidence type="ECO:0000313" key="20">
    <source>
        <dbReference type="Proteomes" id="UP000243015"/>
    </source>
</evidence>
<keyword evidence="10 16" id="KW-0472">Membrane</keyword>
<feature type="transmembrane region" description="Helical" evidence="16">
    <location>
        <begin position="177"/>
        <end position="196"/>
    </location>
</feature>
<dbReference type="InterPro" id="IPR010978">
    <property type="entry name" value="tRNA-bd_arm"/>
</dbReference>
<evidence type="ECO:0000256" key="12">
    <source>
        <dbReference type="ARBA" id="ARBA00031113"/>
    </source>
</evidence>
<dbReference type="EC" id="6.1.1.11" evidence="2"/>
<evidence type="ECO:0000313" key="19">
    <source>
        <dbReference type="EMBL" id="OAL63201.1"/>
    </source>
</evidence>
<dbReference type="GO" id="GO:0005524">
    <property type="term" value="F:ATP binding"/>
    <property type="evidence" value="ECO:0007669"/>
    <property type="project" value="UniProtKB-KW"/>
</dbReference>
<comment type="subcellular location">
    <subcellularLocation>
        <location evidence="1">Membrane</location>
    </subcellularLocation>
</comment>
<protein>
    <recommendedName>
        <fullName evidence="2">serine--tRNA ligase</fullName>
        <ecNumber evidence="2">6.1.1.11</ecNumber>
    </recommendedName>
    <alternativeName>
        <fullName evidence="12">Seryl-tRNA synthetase</fullName>
    </alternativeName>
    <alternativeName>
        <fullName evidence="13">Seryl-tRNA(Ser) synthetase</fullName>
    </alternativeName>
</protein>
<reference evidence="19 20" key="1">
    <citation type="submission" date="2016-05" db="EMBL/GenBank/DDBJ databases">
        <title>Genome sequencing of Trichophyton rubrum CMCC(F)T1i isolated from hair.</title>
        <authorList>
            <person name="Zhan P."/>
            <person name="Tao Y."/>
            <person name="Liu W."/>
        </authorList>
    </citation>
    <scope>NUCLEOTIDE SEQUENCE [LARGE SCALE GENOMIC DNA]</scope>
    <source>
        <strain evidence="20">CMCC(F)T1i</strain>
    </source>
</reference>
<evidence type="ECO:0000256" key="7">
    <source>
        <dbReference type="ARBA" id="ARBA00022840"/>
    </source>
</evidence>
<evidence type="ECO:0000256" key="10">
    <source>
        <dbReference type="ARBA" id="ARBA00023136"/>
    </source>
</evidence>
<evidence type="ECO:0000256" key="1">
    <source>
        <dbReference type="ARBA" id="ARBA00004370"/>
    </source>
</evidence>
<feature type="transmembrane region" description="Helical" evidence="16">
    <location>
        <begin position="135"/>
        <end position="156"/>
    </location>
</feature>
<dbReference type="Pfam" id="PF02403">
    <property type="entry name" value="Seryl_tRNA_N"/>
    <property type="match status" value="1"/>
</dbReference>
<dbReference type="InterPro" id="IPR042103">
    <property type="entry name" value="SerRS_1_N_sf"/>
</dbReference>
<keyword evidence="14" id="KW-0175">Coiled coil</keyword>
<dbReference type="VEuPathDB" id="FungiDB:TERG_00771"/>
<dbReference type="InterPro" id="IPR002314">
    <property type="entry name" value="aa-tRNA-synt_IIb"/>
</dbReference>
<dbReference type="Pfam" id="PF00587">
    <property type="entry name" value="tRNA-synt_2b"/>
    <property type="match status" value="1"/>
</dbReference>
<dbReference type="PROSITE" id="PS50939">
    <property type="entry name" value="CYTOCHROME_B561"/>
    <property type="match status" value="1"/>
</dbReference>
<feature type="coiled-coil region" evidence="14">
    <location>
        <begin position="366"/>
        <end position="400"/>
    </location>
</feature>
<dbReference type="CDD" id="cd08761">
    <property type="entry name" value="Cyt_b561_CYB561D2_like"/>
    <property type="match status" value="1"/>
</dbReference>
<dbReference type="Gene3D" id="1.10.287.40">
    <property type="entry name" value="Serine-tRNA synthetase, tRNA binding domain"/>
    <property type="match status" value="1"/>
</dbReference>
<feature type="region of interest" description="Disordered" evidence="15">
    <location>
        <begin position="1"/>
        <end position="31"/>
    </location>
</feature>
<evidence type="ECO:0000256" key="15">
    <source>
        <dbReference type="SAM" id="MobiDB-lite"/>
    </source>
</evidence>
<dbReference type="PROSITE" id="PS50862">
    <property type="entry name" value="AA_TRNA_LIGASE_II"/>
    <property type="match status" value="1"/>
</dbReference>
<evidence type="ECO:0000256" key="16">
    <source>
        <dbReference type="SAM" id="Phobius"/>
    </source>
</evidence>
<dbReference type="Pfam" id="PF03188">
    <property type="entry name" value="Cytochrom_B561"/>
    <property type="match status" value="1"/>
</dbReference>
<evidence type="ECO:0000256" key="14">
    <source>
        <dbReference type="SAM" id="Coils"/>
    </source>
</evidence>
<dbReference type="Gene3D" id="3.30.930.10">
    <property type="entry name" value="Bira Bifunctional Protein, Domain 2"/>
    <property type="match status" value="1"/>
</dbReference>
<keyword evidence="4" id="KW-0436">Ligase</keyword>
<dbReference type="SMART" id="SM00665">
    <property type="entry name" value="B561"/>
    <property type="match status" value="1"/>
</dbReference>
<dbReference type="Gene3D" id="1.20.120.1770">
    <property type="match status" value="1"/>
</dbReference>
<evidence type="ECO:0000256" key="9">
    <source>
        <dbReference type="ARBA" id="ARBA00022989"/>
    </source>
</evidence>
<organism evidence="19 20">
    <name type="scientific">Trichophyton rubrum</name>
    <name type="common">Athlete's foot fungus</name>
    <name type="synonym">Epidermophyton rubrum</name>
    <dbReference type="NCBI Taxonomy" id="5551"/>
    <lineage>
        <taxon>Eukaryota</taxon>
        <taxon>Fungi</taxon>
        <taxon>Dikarya</taxon>
        <taxon>Ascomycota</taxon>
        <taxon>Pezizomycotina</taxon>
        <taxon>Eurotiomycetes</taxon>
        <taxon>Eurotiomycetidae</taxon>
        <taxon>Onygenales</taxon>
        <taxon>Arthrodermataceae</taxon>
        <taxon>Trichophyton</taxon>
    </lineage>
</organism>
<dbReference type="SUPFAM" id="SSF55681">
    <property type="entry name" value="Class II aaRS and biotin synthetases"/>
    <property type="match status" value="1"/>
</dbReference>
<dbReference type="GO" id="GO:0016020">
    <property type="term" value="C:membrane"/>
    <property type="evidence" value="ECO:0007669"/>
    <property type="project" value="UniProtKB-SubCell"/>
</dbReference>
<evidence type="ECO:0000256" key="8">
    <source>
        <dbReference type="ARBA" id="ARBA00022982"/>
    </source>
</evidence>
<dbReference type="InterPro" id="IPR045864">
    <property type="entry name" value="aa-tRNA-synth_II/BPL/LPL"/>
</dbReference>
<dbReference type="PANTHER" id="PTHR11778">
    <property type="entry name" value="SERYL-TRNA SYNTHETASE"/>
    <property type="match status" value="1"/>
</dbReference>
<keyword evidence="6" id="KW-0547">Nucleotide-binding</keyword>
<evidence type="ECO:0000256" key="3">
    <source>
        <dbReference type="ARBA" id="ARBA00022448"/>
    </source>
</evidence>
<feature type="domain" description="Aminoacyl-transfer RNA synthetases class-II family profile" evidence="17">
    <location>
        <begin position="498"/>
        <end position="760"/>
    </location>
</feature>
<dbReference type="Proteomes" id="UP000243015">
    <property type="component" value="Unassembled WGS sequence"/>
</dbReference>
<dbReference type="InterPro" id="IPR011009">
    <property type="entry name" value="Kinase-like_dom_sf"/>
</dbReference>
<dbReference type="EMBL" id="LHPM01000018">
    <property type="protein sequence ID" value="OAL63201.1"/>
    <property type="molecule type" value="Genomic_DNA"/>
</dbReference>
<evidence type="ECO:0000256" key="13">
    <source>
        <dbReference type="ARBA" id="ARBA00034892"/>
    </source>
</evidence>
<dbReference type="InterPro" id="IPR006593">
    <property type="entry name" value="Cyt_b561/ferric_Rdtase_TM"/>
</dbReference>
<dbReference type="InterPro" id="IPR006195">
    <property type="entry name" value="aa-tRNA-synth_II"/>
</dbReference>
<dbReference type="GO" id="GO:0006434">
    <property type="term" value="P:seryl-tRNA aminoacylation"/>
    <property type="evidence" value="ECO:0007669"/>
    <property type="project" value="InterPro"/>
</dbReference>
<feature type="transmembrane region" description="Helical" evidence="16">
    <location>
        <begin position="216"/>
        <end position="232"/>
    </location>
</feature>
<evidence type="ECO:0000259" key="17">
    <source>
        <dbReference type="PROSITE" id="PS50862"/>
    </source>
</evidence>
<dbReference type="FunFam" id="3.30.930.10:FF:000069">
    <property type="entry name" value="Seryl-tRNA synthetase"/>
    <property type="match status" value="1"/>
</dbReference>
<evidence type="ECO:0000256" key="11">
    <source>
        <dbReference type="ARBA" id="ARBA00023146"/>
    </source>
</evidence>
<keyword evidence="5 16" id="KW-0812">Transmembrane</keyword>
<dbReference type="VEuPathDB" id="FungiDB:TERG_00772"/>
<accession>A0A178ET13</accession>
<keyword evidence="3" id="KW-0813">Transport</keyword>
<feature type="transmembrane region" description="Helical" evidence="16">
    <location>
        <begin position="244"/>
        <end position="262"/>
    </location>
</feature>
<feature type="transmembrane region" description="Helical" evidence="16">
    <location>
        <begin position="106"/>
        <end position="123"/>
    </location>
</feature>
<keyword evidence="11 19" id="KW-0030">Aminoacyl-tRNA synthetase</keyword>
<dbReference type="VEuPathDB" id="FungiDB:TERG_08143"/>
<keyword evidence="9 16" id="KW-1133">Transmembrane helix</keyword>
<dbReference type="SUPFAM" id="SSF56112">
    <property type="entry name" value="Protein kinase-like (PK-like)"/>
    <property type="match status" value="1"/>
</dbReference>
<gene>
    <name evidence="19" type="ORF">A7C99_5590</name>
</gene>
<keyword evidence="8" id="KW-0249">Electron transport</keyword>
<comment type="caution">
    <text evidence="19">The sequence shown here is derived from an EMBL/GenBank/DDBJ whole genome shotgun (WGS) entry which is preliminary data.</text>
</comment>
<dbReference type="UniPathway" id="UPA00906">
    <property type="reaction ID" value="UER00895"/>
</dbReference>
<dbReference type="InterPro" id="IPR002317">
    <property type="entry name" value="Ser-tRNA-ligase_type_1"/>
</dbReference>
<sequence length="1207" mass="132748">MASATGIPEERASALPGGVENEPLLGEPGTVTQREDQSIFTNLITGRSAGSGGWGSTAGGGWNADSALLGTASLAQVGILIADQNVALVWSGIFTHDLIFFSPHPLLNSVGILLTVQAILVVQPTRTPQQKQAGALTHFGFLAVANLAFISALIIIEINKQSHPETRFSSVHGILGLITYIIILLQSAVGVAQYFFPETIFGSVENGKKIYKWHRVSGYVLFVLELAVVIAATKTDYNVKTLHIGFWPVIISAFLTFAGVVARVKRPPTRNVAFPRRVISTASSRPPTAPKPVPNVRHIRENAELYSKNCLDRNYKPVADYPPRIQSLAKEASDLQHALKHPRARIKQVEKEIGKLATLAGRQQLEPEQKGDLDALRQEAKELKDASQQMMDRREECMEEIQQLALSLPNLTSKDTPVGDIPRIVTYINFDPESPLSYASPTSSTAAIPRSHVSIGTELGLLDFTSSATSTGWGWYFLTNEGCLLEHALVQYALTTARKKGWKPVSPPSVVYSHIAEACGFQPRDANNEQQIWSIQQTERDKAAHKPQRSLTGTAEIPLAAMYAGQEIRAEQLPLKFVGASRCYRAEAGARGVDTKGLYRVHEFTKVELFGWADNIEQDGTGANTNGITSTSLFEEMLSIQTDILSSLNLPCRVLEMSSSDLGASAIRKRDIEVLFPSRIPNKSDSSSVLDPGYSGWGEVTSTSICTDYQSRRLGTRVRDGSGVSRFPHTVNGTAMAVPRVLAAILEHGWDEALGGVVVPEGSCLLSSCFLKLSHRVMLTFDVHLASTDVTGFSIKLVLPSFNSLLNFIDGKVHDYSDFSKPISHEEVFQYNNGHFLVDKEYQFARRYIRFNIDELCNLVSSVVAKGTSTVSKVAKMEKVEGGFHKALLMTLENGTEVVAKIPCPNAGLPMLSTASEAAVLEFAYGNLYFRHSIPNLPHVPLDKELDPSSQYCIGPAASLQWADGGRTPEYSSGPWMNLQEFGESLAKRCLCKGFPTVRAAGCRPPSYGTPSSHKSVLESAMNILPAVSSHPNLVKTSTPVLLHPDLHMGNIFTTEESKDTISITGIIDWHSISIAPKFLQARWPVFLEPLDSYTPGLIEKPEPLSGLEEMDAADRAVAKVTYEQNYLAKAYEYEEELAKYEEWNDLQVLVKRALDTDSEGWISPVFDWNEKKNQHVELYQMFAKKMLAENKTIDEIKQMWPFPISS</sequence>
<feature type="domain" description="Cytochrome b561" evidence="18">
    <location>
        <begin position="65"/>
        <end position="267"/>
    </location>
</feature>
<dbReference type="SUPFAM" id="SSF46589">
    <property type="entry name" value="tRNA-binding arm"/>
    <property type="match status" value="1"/>
</dbReference>
<evidence type="ECO:0000256" key="2">
    <source>
        <dbReference type="ARBA" id="ARBA00012840"/>
    </source>
</evidence>
<proteinExistence type="predicted"/>